<protein>
    <submittedName>
        <fullName evidence="1">Uncharacterized protein</fullName>
    </submittedName>
</protein>
<reference evidence="1" key="2">
    <citation type="journal article" date="2015" name="Fish Shellfish Immunol.">
        <title>Early steps in the European eel (Anguilla anguilla)-Vibrio vulnificus interaction in the gills: Role of the RtxA13 toxin.</title>
        <authorList>
            <person name="Callol A."/>
            <person name="Pajuelo D."/>
            <person name="Ebbesson L."/>
            <person name="Teles M."/>
            <person name="MacKenzie S."/>
            <person name="Amaro C."/>
        </authorList>
    </citation>
    <scope>NUCLEOTIDE SEQUENCE</scope>
</reference>
<dbReference type="AlphaFoldDB" id="A0A0E9TF80"/>
<organism evidence="1">
    <name type="scientific">Anguilla anguilla</name>
    <name type="common">European freshwater eel</name>
    <name type="synonym">Muraena anguilla</name>
    <dbReference type="NCBI Taxonomy" id="7936"/>
    <lineage>
        <taxon>Eukaryota</taxon>
        <taxon>Metazoa</taxon>
        <taxon>Chordata</taxon>
        <taxon>Craniata</taxon>
        <taxon>Vertebrata</taxon>
        <taxon>Euteleostomi</taxon>
        <taxon>Actinopterygii</taxon>
        <taxon>Neopterygii</taxon>
        <taxon>Teleostei</taxon>
        <taxon>Anguilliformes</taxon>
        <taxon>Anguillidae</taxon>
        <taxon>Anguilla</taxon>
    </lineage>
</organism>
<proteinExistence type="predicted"/>
<sequence length="22" mass="2697">MKRLCLSTKTVKHSWTYSIYNH</sequence>
<name>A0A0E9TF80_ANGAN</name>
<accession>A0A0E9TF80</accession>
<dbReference type="EMBL" id="GBXM01056341">
    <property type="protein sequence ID" value="JAH52236.1"/>
    <property type="molecule type" value="Transcribed_RNA"/>
</dbReference>
<reference evidence="1" key="1">
    <citation type="submission" date="2014-11" db="EMBL/GenBank/DDBJ databases">
        <authorList>
            <person name="Amaro Gonzalez C."/>
        </authorList>
    </citation>
    <scope>NUCLEOTIDE SEQUENCE</scope>
</reference>
<evidence type="ECO:0000313" key="1">
    <source>
        <dbReference type="EMBL" id="JAH52236.1"/>
    </source>
</evidence>